<dbReference type="InterPro" id="IPR013320">
    <property type="entry name" value="ConA-like_dom_sf"/>
</dbReference>
<comment type="caution">
    <text evidence="7">The sequence shown here is derived from an EMBL/GenBank/DDBJ whole genome shotgun (WGS) entry which is preliminary data.</text>
</comment>
<feature type="domain" description="BEACH" evidence="5">
    <location>
        <begin position="1990"/>
        <end position="2285"/>
    </location>
</feature>
<feature type="compositionally biased region" description="Acidic residues" evidence="4">
    <location>
        <begin position="1781"/>
        <end position="1800"/>
    </location>
</feature>
<dbReference type="InterPro" id="IPR001680">
    <property type="entry name" value="WD40_rpt"/>
</dbReference>
<evidence type="ECO:0000313" key="7">
    <source>
        <dbReference type="EMBL" id="CZS91663.1"/>
    </source>
</evidence>
<feature type="compositionally biased region" description="Low complexity" evidence="4">
    <location>
        <begin position="10"/>
        <end position="22"/>
    </location>
</feature>
<dbReference type="InterPro" id="IPR019775">
    <property type="entry name" value="WD40_repeat_CS"/>
</dbReference>
<dbReference type="FunFam" id="1.10.1540.10:FF:000002">
    <property type="entry name" value="WD repeat and FYVE domain containing 3"/>
    <property type="match status" value="1"/>
</dbReference>
<dbReference type="Gene3D" id="2.60.120.200">
    <property type="match status" value="1"/>
</dbReference>
<dbReference type="InterPro" id="IPR036372">
    <property type="entry name" value="BEACH_dom_sf"/>
</dbReference>
<evidence type="ECO:0000256" key="2">
    <source>
        <dbReference type="ARBA" id="ARBA00022737"/>
    </source>
</evidence>
<evidence type="ECO:0000313" key="8">
    <source>
        <dbReference type="Proteomes" id="UP000178129"/>
    </source>
</evidence>
<evidence type="ECO:0000256" key="1">
    <source>
        <dbReference type="ARBA" id="ARBA00022574"/>
    </source>
</evidence>
<dbReference type="STRING" id="914237.A0A1E1K0S0"/>
<dbReference type="PANTHER" id="PTHR46108:SF4">
    <property type="entry name" value="BLUE CHEESE"/>
    <property type="match status" value="1"/>
</dbReference>
<dbReference type="Proteomes" id="UP000178129">
    <property type="component" value="Unassembled WGS sequence"/>
</dbReference>
<name>A0A1E1K0S0_9HELO</name>
<dbReference type="Gene3D" id="2.130.10.10">
    <property type="entry name" value="YVTN repeat-like/Quinoprotein amine dehydrogenase"/>
    <property type="match status" value="1"/>
</dbReference>
<feature type="compositionally biased region" description="Low complexity" evidence="4">
    <location>
        <begin position="1767"/>
        <end position="1778"/>
    </location>
</feature>
<dbReference type="Gene3D" id="2.30.29.30">
    <property type="entry name" value="Pleckstrin-homology domain (PH domain)/Phosphotyrosine-binding domain (PTB)"/>
    <property type="match status" value="1"/>
</dbReference>
<keyword evidence="8" id="KW-1185">Reference proteome</keyword>
<dbReference type="PROSITE" id="PS50294">
    <property type="entry name" value="WD_REPEATS_REGION"/>
    <property type="match status" value="1"/>
</dbReference>
<evidence type="ECO:0000259" key="5">
    <source>
        <dbReference type="PROSITE" id="PS50197"/>
    </source>
</evidence>
<protein>
    <submittedName>
        <fullName evidence="7">Probable beige protein homolog</fullName>
    </submittedName>
</protein>
<dbReference type="Pfam" id="PF02138">
    <property type="entry name" value="Beach"/>
    <property type="match status" value="1"/>
</dbReference>
<feature type="region of interest" description="Disordered" evidence="4">
    <location>
        <begin position="1752"/>
        <end position="1801"/>
    </location>
</feature>
<dbReference type="SUPFAM" id="SSF50978">
    <property type="entry name" value="WD40 repeat-like"/>
    <property type="match status" value="1"/>
</dbReference>
<dbReference type="Gene3D" id="1.10.1540.10">
    <property type="entry name" value="BEACH domain"/>
    <property type="match status" value="1"/>
</dbReference>
<gene>
    <name evidence="7" type="ORF">RCO7_06961</name>
</gene>
<dbReference type="SMART" id="SM01026">
    <property type="entry name" value="Beach"/>
    <property type="match status" value="1"/>
</dbReference>
<evidence type="ECO:0000256" key="4">
    <source>
        <dbReference type="SAM" id="MobiDB-lite"/>
    </source>
</evidence>
<dbReference type="PROSITE" id="PS00678">
    <property type="entry name" value="WD_REPEATS_1"/>
    <property type="match status" value="1"/>
</dbReference>
<dbReference type="CDD" id="cd06071">
    <property type="entry name" value="Beach"/>
    <property type="match status" value="1"/>
</dbReference>
<feature type="domain" description="BEACH-type PH" evidence="6">
    <location>
        <begin position="1812"/>
        <end position="1951"/>
    </location>
</feature>
<dbReference type="PANTHER" id="PTHR46108">
    <property type="entry name" value="BLUE CHEESE"/>
    <property type="match status" value="1"/>
</dbReference>
<dbReference type="InterPro" id="IPR023362">
    <property type="entry name" value="PH-BEACH_dom"/>
</dbReference>
<dbReference type="InterPro" id="IPR000409">
    <property type="entry name" value="BEACH_dom"/>
</dbReference>
<dbReference type="SUPFAM" id="SSF49899">
    <property type="entry name" value="Concanavalin A-like lectins/glucanases"/>
    <property type="match status" value="1"/>
</dbReference>
<reference evidence="8" key="1">
    <citation type="submission" date="2016-03" db="EMBL/GenBank/DDBJ databases">
        <authorList>
            <person name="Ploux O."/>
        </authorList>
    </citation>
    <scope>NUCLEOTIDE SEQUENCE [LARGE SCALE GENOMIC DNA]</scope>
    <source>
        <strain evidence="8">UK7</strain>
    </source>
</reference>
<dbReference type="InterPro" id="IPR015943">
    <property type="entry name" value="WD40/YVTN_repeat-like_dom_sf"/>
</dbReference>
<dbReference type="Pfam" id="PF13385">
    <property type="entry name" value="Laminin_G_3"/>
    <property type="match status" value="1"/>
</dbReference>
<organism evidence="7 8">
    <name type="scientific">Rhynchosporium graminicola</name>
    <dbReference type="NCBI Taxonomy" id="2792576"/>
    <lineage>
        <taxon>Eukaryota</taxon>
        <taxon>Fungi</taxon>
        <taxon>Dikarya</taxon>
        <taxon>Ascomycota</taxon>
        <taxon>Pezizomycotina</taxon>
        <taxon>Leotiomycetes</taxon>
        <taxon>Helotiales</taxon>
        <taxon>Ploettnerulaceae</taxon>
        <taxon>Rhynchosporium</taxon>
    </lineage>
</organism>
<feature type="compositionally biased region" description="Low complexity" evidence="4">
    <location>
        <begin position="925"/>
        <end position="945"/>
    </location>
</feature>
<dbReference type="PROSITE" id="PS50197">
    <property type="entry name" value="BEACH"/>
    <property type="match status" value="1"/>
</dbReference>
<dbReference type="Pfam" id="PF23295">
    <property type="entry name" value="Arm_4"/>
    <property type="match status" value="1"/>
</dbReference>
<dbReference type="InterPro" id="IPR036322">
    <property type="entry name" value="WD40_repeat_dom_sf"/>
</dbReference>
<sequence length="2662" mass="299016">MSMTTRRPRSSTATSTPPESTKATAEIQLLLDNLSQTLRTRSDSTYPDLPTLTDQSQNIRQYLIASSETGRACDDFRHLYGFQILLDSLRAFSGFYHPTKRSKKDKTQLFCLLESILGILGQTFREHYGNQRYFKRRVEGGGWAALEQAIASIGIGGSESDPWSEAQLLGCLLSFALDDKRLETLCQTVIERHTAEKQDNKTVANAEDIAIKDKSVLEIVNTKLEEILGDHALLYNSDIVPTIVDFWATVPRQPNTSVNPAALVVIQVLKKVGYVSKHNLMSLHSTGILSTLLPLAFDSDILGSTERESVESLCASLISLGITSLSDAQYLICSKSPKAADFLLQSMKESHGPSYIQFDLSLHGFASIELPTLGRAFPPPSTSAGYTFAAWIYIDQFDAKSFTTIFGAFDASQTCFLLAYFDEARNFILQTSVVSSRPSVRFKSTVFRERRWYHIAIVHRRARTLTASKASLYVDGEFAEGVKCQYPAAPPTNASTDSFTSFTSSASKSNPVQGFVGTPRDLSSKLGPGVVFSRWSLASFHLFEDVLSDDLIAVYFRLGPRYKGNFQDCLGSFQTYEASAALGMRNDLIHPGKEETSDILSAIRDKASNMVPESRIILSILPTAVLRDDDRHKYHESLLLRGLNQASSSNLFQLTHNSGTAVVVNAAVPSINEALIRQHGTSILTGDPVVVVPQSLDDAMWRLGGFAGIALKMVENANTKDDIVRAVETLFESIKGSWRNSEAMERENGYAILGALIRGKVGAGVVVSSKLGPEPSLMDSDDREKLGFQLLSLVLDFVGYDHQKPEESFIINPLAYRILLVDFDMWRKSAAITQKLYYKQFVVFGVNSKFHQFNSRRLFRMRIVKKFLDALKAEAFSHEVFPSFMEALKSLVICNLTSEIFRFLALFITYAYHKPATSTSRTPKTVTGTRPSRSGSSSQGPKRPSISTILDGRDIASNTSLTRRQIGNRILAMYSDLLCDKANTSNIRKFARTVTNKWLLHLLTEDDPEVVVHGTKILARLLVVHGSGYVTKFASKTGGFAIMRFRLRRWWDVPTLWPICFSILFGRDVAEVDLEAPFELFSLLEPFSNCKIVYPGVLPVIMSMLQHGLKEVLHHQDDPDSPLLDRGNSQDKSKECLIVPAGANRRRSMSLTKELEARQTHQHKKERLSGQATVLHTVIRFFADLHSKSSDFRDFAISSDYIRHLLAVLFPIVVSTDAVSPETELNSRDSALTFEGDDVIIRPISRVSTTPTPIVRTSSVETMLPPSPTAPRARPLRRGSSFILLTSRPSEFSPSSARLNVIMSPKKKLTAQNLSNSLVEELLELVINVFIDQVMIRKEFPGFNLCLKVPPGFQEHQAYFESYLLRNTIPQLNNTIQLDQKSLREPKLIQNTARFVSHIGEAVFEGWFLSGAESLLDFAGTQLEYLQRPEISKIKSVRLCSQAVTSIKNVFLRVVLLRLSELDNAQVPEDEAVAFMDKLLYWQAVLLSSDVSEDNFLKLICYQLYLKLVDSRDRIRLAAANLWRIILVQKPEETSTMFHNTTTNDHRTLASGFRKLMEQDNETFFSWVDEQRVELDALFLGAMSKTWEDFVNAENEKTEDAAKTRVSKRREKLRQWHAEELNDEDILFRHDLASTLWMKNIYSSEHLKHQRAQQDQQDNFTFLASTFSRMNHELHRPCAVFEHESSGKWKLDRTEGRNRMRLRMLPDREAPAYDYQPKRRVTDAANTLKLNTKVPVAPGIETPVSALRIEGALDGPSDRSSDSLANSQQEAASGSQGSVMPEEDFELVDDPNDPGEDDTYEDKNRKVMRSLQQGDQVQQVFNISRIIGLEACEGLLIIGKNFLYLIDNVFQRSDGEIVNVSQAPKEERDPYLQMIAGKNPADKRAQPVKTDQGARADQEARSWKWSDVLSISKRRFLFRDVAIEVFFTDGRSYLLTAISPHFRDELYSKLTSKAPHTSGSSSLPNPEDGWRLEALKVSEEAPASFGSKFGNIFNSSAWNPAMRRWAKGEMSNFHYLMLVNTMAGRTFNDLTQYPVFPWVLADYTSEELDLDNPATFRDLSKPMGAQHNSRAAEYIERYKTFAEMGDANTPAFHYGTHYSSAMIVTSYLIRLQPFVQSYLLLQGGNFDHPDRLFYSIEKAWQSASKDNMTDVRELIPEFFYLPEFLTNNNSYNFGLRQGNGGGIDTVKLPPWAKGDPKIFIAKHREALESPYVSRYLNQWIDLIFGCKQRGEAAIDSVNVFHHLSYHGAKDLDNIVDPIERVATIGIIHNFGQTPHQVFSKPHQAREDTRNKARRLDTSAGVLTRLPFPLLESQERVANLIYSAKLDRLLCATAFRLNLAPHFDKFVEWGFADNSIRFQFNDSSRKSAGLFENLHVGQISTCIFASSQLLITAGEDCVISAHTVITSPSKPVDLTPRSSLFGHKTPVTVLAVSKSFSTLLSASQDGTIILWDLNRLEFVRKLPNHNNSSNSRGPVECARINDVTGDIMLCRGQKVTLYTLNGEFLLERNVCDNHDDYIASCAWYEGTGNEWVEHSLCFTGQRGGIVNIWRKGISKTGKWQLELVKKLEHGDTRGKRGETAVGSLTVAGGSGRMGSLRGRGRSSLGGRDDVAVTCVKPMAQCVYTGDEEGRVVSYPPSDVCERGSQEEKLTESQYEWDIVQRER</sequence>
<dbReference type="SUPFAM" id="SSF50729">
    <property type="entry name" value="PH domain-like"/>
    <property type="match status" value="1"/>
</dbReference>
<feature type="region of interest" description="Disordered" evidence="4">
    <location>
        <begin position="1"/>
        <end position="22"/>
    </location>
</feature>
<accession>A0A1E1K0S0</accession>
<dbReference type="InterPro" id="IPR056252">
    <property type="entry name" value="Alfy-like_Arm-like"/>
</dbReference>
<evidence type="ECO:0000259" key="6">
    <source>
        <dbReference type="PROSITE" id="PS51783"/>
    </source>
</evidence>
<dbReference type="Pfam" id="PF14844">
    <property type="entry name" value="PH_BEACH"/>
    <property type="match status" value="1"/>
</dbReference>
<evidence type="ECO:0000256" key="3">
    <source>
        <dbReference type="PROSITE-ProRule" id="PRU00221"/>
    </source>
</evidence>
<dbReference type="InParanoid" id="A0A1E1K0S0"/>
<feature type="repeat" description="WD" evidence="3">
    <location>
        <begin position="2419"/>
        <end position="2460"/>
    </location>
</feature>
<keyword evidence="1 3" id="KW-0853">WD repeat</keyword>
<feature type="region of interest" description="Disordered" evidence="4">
    <location>
        <begin position="917"/>
        <end position="948"/>
    </location>
</feature>
<dbReference type="CDD" id="cd01201">
    <property type="entry name" value="PH_BEACH"/>
    <property type="match status" value="1"/>
</dbReference>
<dbReference type="InterPro" id="IPR051944">
    <property type="entry name" value="BEACH_domain_protein"/>
</dbReference>
<dbReference type="SUPFAM" id="SSF81837">
    <property type="entry name" value="BEACH domain"/>
    <property type="match status" value="1"/>
</dbReference>
<dbReference type="InterPro" id="IPR011993">
    <property type="entry name" value="PH-like_dom_sf"/>
</dbReference>
<keyword evidence="2" id="KW-0677">Repeat</keyword>
<dbReference type="EMBL" id="FJUW01000004">
    <property type="protein sequence ID" value="CZS91663.1"/>
    <property type="molecule type" value="Genomic_DNA"/>
</dbReference>
<dbReference type="SMART" id="SM00320">
    <property type="entry name" value="WD40"/>
    <property type="match status" value="3"/>
</dbReference>
<proteinExistence type="predicted"/>
<dbReference type="PROSITE" id="PS51783">
    <property type="entry name" value="PH_BEACH"/>
    <property type="match status" value="1"/>
</dbReference>
<dbReference type="PROSITE" id="PS50082">
    <property type="entry name" value="WD_REPEATS_2"/>
    <property type="match status" value="1"/>
</dbReference>